<dbReference type="AlphaFoldDB" id="A0A9X3EHL4"/>
<gene>
    <name evidence="2" type="ORF">OV079_01365</name>
</gene>
<protein>
    <submittedName>
        <fullName evidence="2">Uncharacterized protein</fullName>
    </submittedName>
</protein>
<organism evidence="2 3">
    <name type="scientific">Nannocystis pusilla</name>
    <dbReference type="NCBI Taxonomy" id="889268"/>
    <lineage>
        <taxon>Bacteria</taxon>
        <taxon>Pseudomonadati</taxon>
        <taxon>Myxococcota</taxon>
        <taxon>Polyangia</taxon>
        <taxon>Nannocystales</taxon>
        <taxon>Nannocystaceae</taxon>
        <taxon>Nannocystis</taxon>
    </lineage>
</organism>
<feature type="region of interest" description="Disordered" evidence="1">
    <location>
        <begin position="1"/>
        <end position="20"/>
    </location>
</feature>
<evidence type="ECO:0000313" key="3">
    <source>
        <dbReference type="Proteomes" id="UP001150924"/>
    </source>
</evidence>
<dbReference type="Proteomes" id="UP001150924">
    <property type="component" value="Unassembled WGS sequence"/>
</dbReference>
<reference evidence="2" key="1">
    <citation type="submission" date="2022-11" db="EMBL/GenBank/DDBJ databases">
        <title>Minimal conservation of predation-associated metabolite biosynthetic gene clusters underscores biosynthetic potential of Myxococcota including descriptions for ten novel species: Archangium lansinium sp. nov., Myxococcus landrumus sp. nov., Nannocystis bai.</title>
        <authorList>
            <person name="Ahearne A."/>
            <person name="Stevens C."/>
            <person name="Phillips K."/>
        </authorList>
    </citation>
    <scope>NUCLEOTIDE SEQUENCE</scope>
    <source>
        <strain evidence="2">Na p29</strain>
    </source>
</reference>
<dbReference type="RefSeq" id="WP_267765775.1">
    <property type="nucleotide sequence ID" value="NZ_JAPNKE010000002.1"/>
</dbReference>
<sequence>MTPTPSAPASEPAAAAGPLGTAEPRVRLFAEIWDKTARREAFSPVKNQRLALDVRGGMETFAATIVDNELGHTIGMPTGGFSNTREWSEVLRTPGTEGELAEALRRIDRFVRGL</sequence>
<evidence type="ECO:0000256" key="1">
    <source>
        <dbReference type="SAM" id="MobiDB-lite"/>
    </source>
</evidence>
<comment type="caution">
    <text evidence="2">The sequence shown here is derived from an EMBL/GenBank/DDBJ whole genome shotgun (WGS) entry which is preliminary data.</text>
</comment>
<keyword evidence="3" id="KW-1185">Reference proteome</keyword>
<name>A0A9X3EHL4_9BACT</name>
<feature type="compositionally biased region" description="Low complexity" evidence="1">
    <location>
        <begin position="1"/>
        <end position="16"/>
    </location>
</feature>
<accession>A0A9X3EHL4</accession>
<proteinExistence type="predicted"/>
<evidence type="ECO:0000313" key="2">
    <source>
        <dbReference type="EMBL" id="MCY1004238.1"/>
    </source>
</evidence>
<dbReference type="EMBL" id="JAPNKE010000002">
    <property type="protein sequence ID" value="MCY1004238.1"/>
    <property type="molecule type" value="Genomic_DNA"/>
</dbReference>